<name>A0A0F7ZG85_9HYPO</name>
<protein>
    <recommendedName>
        <fullName evidence="4">Methyltransferase domain-containing protein</fullName>
    </recommendedName>
</protein>
<keyword evidence="3" id="KW-1185">Reference proteome</keyword>
<dbReference type="SUPFAM" id="SSF53335">
    <property type="entry name" value="S-adenosyl-L-methionine-dependent methyltransferases"/>
    <property type="match status" value="1"/>
</dbReference>
<dbReference type="Pfam" id="PF13489">
    <property type="entry name" value="Methyltransf_23"/>
    <property type="match status" value="1"/>
</dbReference>
<dbReference type="CDD" id="cd02440">
    <property type="entry name" value="AdoMet_MTases"/>
    <property type="match status" value="1"/>
</dbReference>
<accession>A0A0F7ZG85</accession>
<dbReference type="Proteomes" id="UP000054481">
    <property type="component" value="Unassembled WGS sequence"/>
</dbReference>
<evidence type="ECO:0000313" key="2">
    <source>
        <dbReference type="EMBL" id="KJZ70451.1"/>
    </source>
</evidence>
<dbReference type="EMBL" id="KQ030624">
    <property type="protein sequence ID" value="KJZ70451.1"/>
    <property type="molecule type" value="Genomic_DNA"/>
</dbReference>
<dbReference type="PANTHER" id="PTHR43591:SF50">
    <property type="entry name" value="METHYLTRANSFERASE DOMAIN-CONTAINING PROTEIN-RELATED"/>
    <property type="match status" value="1"/>
</dbReference>
<dbReference type="AlphaFoldDB" id="A0A0F7ZG85"/>
<gene>
    <name evidence="2" type="ORF">HIM_10153</name>
</gene>
<evidence type="ECO:0000313" key="3">
    <source>
        <dbReference type="Proteomes" id="UP000054481"/>
    </source>
</evidence>
<dbReference type="Gene3D" id="3.40.50.150">
    <property type="entry name" value="Vaccinia Virus protein VP39"/>
    <property type="match status" value="1"/>
</dbReference>
<evidence type="ECO:0008006" key="4">
    <source>
        <dbReference type="Google" id="ProtNLM"/>
    </source>
</evidence>
<sequence length="286" mass="32263">MPISDYTLNNGPKGVEESRLDTNHHELFKPMMAGALLPANIMTYLRSLEAPVVADVATGTGVWLEDLAAELPAASQLDGYDFDTSKFRSSQKLPTNVKLQFGNVLEPFPEAIHGKYDVVHARLLLFALKADQWDIAAANLKTLLKDGGWLLWEETSYMSWTCLPMSRAFYEWIGPEVRYASKIGRDICAPARLHKQIQDQGFTNCSQQIFSSFSMDDPKARRAAARTIVTVAYQSMNGILDRGGFESIQTREDANRLRDEMLRDIDIGHTFGLELWWICCQKPVRL</sequence>
<dbReference type="InterPro" id="IPR029063">
    <property type="entry name" value="SAM-dependent_MTases_sf"/>
</dbReference>
<proteinExistence type="inferred from homology"/>
<reference evidence="2 3" key="1">
    <citation type="journal article" date="2014" name="Genome Biol. Evol.">
        <title>Comparative genomics and transcriptomics analyses reveal divergent lifestyle features of nematode endoparasitic fungus Hirsutella minnesotensis.</title>
        <authorList>
            <person name="Lai Y."/>
            <person name="Liu K."/>
            <person name="Zhang X."/>
            <person name="Zhang X."/>
            <person name="Li K."/>
            <person name="Wang N."/>
            <person name="Shu C."/>
            <person name="Wu Y."/>
            <person name="Wang C."/>
            <person name="Bushley K.E."/>
            <person name="Xiang M."/>
            <person name="Liu X."/>
        </authorList>
    </citation>
    <scope>NUCLEOTIDE SEQUENCE [LARGE SCALE GENOMIC DNA]</scope>
    <source>
        <strain evidence="2 3">3608</strain>
    </source>
</reference>
<dbReference type="PANTHER" id="PTHR43591">
    <property type="entry name" value="METHYLTRANSFERASE"/>
    <property type="match status" value="1"/>
</dbReference>
<evidence type="ECO:0000256" key="1">
    <source>
        <dbReference type="ARBA" id="ARBA00038158"/>
    </source>
</evidence>
<comment type="similarity">
    <text evidence="1">Belongs to the methyltransferase superfamily. LaeA methyltransferase family.</text>
</comment>
<dbReference type="OrthoDB" id="417697at2759"/>
<organism evidence="2 3">
    <name type="scientific">Hirsutella minnesotensis 3608</name>
    <dbReference type="NCBI Taxonomy" id="1043627"/>
    <lineage>
        <taxon>Eukaryota</taxon>
        <taxon>Fungi</taxon>
        <taxon>Dikarya</taxon>
        <taxon>Ascomycota</taxon>
        <taxon>Pezizomycotina</taxon>
        <taxon>Sordariomycetes</taxon>
        <taxon>Hypocreomycetidae</taxon>
        <taxon>Hypocreales</taxon>
        <taxon>Ophiocordycipitaceae</taxon>
        <taxon>Hirsutella</taxon>
    </lineage>
</organism>